<gene>
    <name evidence="2" type="ORF">QYT958_LOCUS44016</name>
    <name evidence="3" type="ORF">QYT958_LOCUS45651</name>
</gene>
<reference evidence="3" key="1">
    <citation type="submission" date="2021-02" db="EMBL/GenBank/DDBJ databases">
        <authorList>
            <person name="Nowell W R."/>
        </authorList>
    </citation>
    <scope>NUCLEOTIDE SEQUENCE</scope>
</reference>
<accession>A0A822F797</accession>
<organism evidence="3 4">
    <name type="scientific">Rotaria socialis</name>
    <dbReference type="NCBI Taxonomy" id="392032"/>
    <lineage>
        <taxon>Eukaryota</taxon>
        <taxon>Metazoa</taxon>
        <taxon>Spiralia</taxon>
        <taxon>Gnathifera</taxon>
        <taxon>Rotifera</taxon>
        <taxon>Eurotatoria</taxon>
        <taxon>Bdelloidea</taxon>
        <taxon>Philodinida</taxon>
        <taxon>Philodinidae</taxon>
        <taxon>Rotaria</taxon>
    </lineage>
</organism>
<evidence type="ECO:0000313" key="2">
    <source>
        <dbReference type="EMBL" id="CAF5083362.1"/>
    </source>
</evidence>
<feature type="region of interest" description="Disordered" evidence="1">
    <location>
        <begin position="1"/>
        <end position="68"/>
    </location>
</feature>
<feature type="compositionally biased region" description="Low complexity" evidence="1">
    <location>
        <begin position="45"/>
        <end position="68"/>
    </location>
</feature>
<dbReference type="AlphaFoldDB" id="A0A822F797"/>
<dbReference type="EMBL" id="CAJOBR010077010">
    <property type="protein sequence ID" value="CAF5114206.1"/>
    <property type="molecule type" value="Genomic_DNA"/>
</dbReference>
<dbReference type="Proteomes" id="UP000663848">
    <property type="component" value="Unassembled WGS sequence"/>
</dbReference>
<protein>
    <submittedName>
        <fullName evidence="3">Uncharacterized protein</fullName>
    </submittedName>
</protein>
<comment type="caution">
    <text evidence="3">The sequence shown here is derived from an EMBL/GenBank/DDBJ whole genome shotgun (WGS) entry which is preliminary data.</text>
</comment>
<sequence length="68" mass="7851">EQPIKPDNSRERPSTHRRRRPTPPSPSPPARSHNHSSSRHQRTKSPIVSSRSSRPPRRNYSPYIPLPP</sequence>
<feature type="compositionally biased region" description="Basic residues" evidence="1">
    <location>
        <begin position="32"/>
        <end position="43"/>
    </location>
</feature>
<proteinExistence type="predicted"/>
<evidence type="ECO:0000313" key="4">
    <source>
        <dbReference type="Proteomes" id="UP000663848"/>
    </source>
</evidence>
<evidence type="ECO:0000256" key="1">
    <source>
        <dbReference type="SAM" id="MobiDB-lite"/>
    </source>
</evidence>
<feature type="non-terminal residue" evidence="3">
    <location>
        <position position="1"/>
    </location>
</feature>
<dbReference type="EMBL" id="CAJOBR010065751">
    <property type="protein sequence ID" value="CAF5083362.1"/>
    <property type="molecule type" value="Genomic_DNA"/>
</dbReference>
<name>A0A822F797_9BILA</name>
<feature type="non-terminal residue" evidence="3">
    <location>
        <position position="68"/>
    </location>
</feature>
<evidence type="ECO:0000313" key="3">
    <source>
        <dbReference type="EMBL" id="CAF5114206.1"/>
    </source>
</evidence>